<evidence type="ECO:0000259" key="9">
    <source>
        <dbReference type="Pfam" id="PF25876"/>
    </source>
</evidence>
<dbReference type="InterPro" id="IPR006143">
    <property type="entry name" value="RND_pump_MFP"/>
</dbReference>
<reference evidence="13 14" key="1">
    <citation type="submission" date="2023-07" db="EMBL/GenBank/DDBJ databases">
        <title>Functional and genomic diversity of the sorghum phyllosphere microbiome.</title>
        <authorList>
            <person name="Shade A."/>
        </authorList>
    </citation>
    <scope>NUCLEOTIDE SEQUENCE [LARGE SCALE GENOMIC DNA]</scope>
    <source>
        <strain evidence="13 14">SORGH_AS_0887</strain>
    </source>
</reference>
<dbReference type="InterPro" id="IPR058625">
    <property type="entry name" value="MdtA-like_BSH"/>
</dbReference>
<organism evidence="13 14">
    <name type="scientific">Acinetobacter baylyi</name>
    <dbReference type="NCBI Taxonomy" id="202950"/>
    <lineage>
        <taxon>Bacteria</taxon>
        <taxon>Pseudomonadati</taxon>
        <taxon>Pseudomonadota</taxon>
        <taxon>Gammaproteobacteria</taxon>
        <taxon>Moraxellales</taxon>
        <taxon>Moraxellaceae</taxon>
        <taxon>Acinetobacter</taxon>
    </lineage>
</organism>
<dbReference type="PANTHER" id="PTHR30469:SF12">
    <property type="entry name" value="MULTIDRUG RESISTANCE PROTEIN MDTA"/>
    <property type="match status" value="1"/>
</dbReference>
<dbReference type="NCBIfam" id="TIGR01730">
    <property type="entry name" value="RND_mfp"/>
    <property type="match status" value="1"/>
</dbReference>
<evidence type="ECO:0000256" key="1">
    <source>
        <dbReference type="ARBA" id="ARBA00004236"/>
    </source>
</evidence>
<keyword evidence="8" id="KW-1133">Transmembrane helix</keyword>
<sequence length="432" mass="46454">MNGNSLPENSEKNDRKKKVFVSYIILFIILFLVGWGIWFLTHQPIASARSGAHGKGGQKAGLGLNGAPIAVGVSKVVQQDVQQTIQALGTVTSSNTVVVHPLINGTLMQIYFKEGGLVHKGQLLALIDDRAPKAALLQAQGQLLKDQALLTNAQLDLQRYAQLWQQDSIAKQQYDTQVSLVKQYQGVLKTDQAAVDNAKLQLSYTRVVSPVDGRIGLKQIDVGNMVNSSDTNGIANITQLKNISVVFAVPEQYLTQLMQITDHPDQPIEVAAWDRQNTQKLADGKLLALDNQVNVTTGTINIKASFDNHNQHLFPNQFVNVRMSLGNIPNALIVPTVALQLGAHGSFVYKVNSDQTVSAVNVQTGTVVDDNTVITGGALNANDTVVTDGVDKLKDGAKITLASAAHHGLGQHRAQNHASNSAVTQPSAHTAQ</sequence>
<dbReference type="EMBL" id="JAUTBK010000002">
    <property type="protein sequence ID" value="MDQ1208962.1"/>
    <property type="molecule type" value="Genomic_DNA"/>
</dbReference>
<protein>
    <submittedName>
        <fullName evidence="13">Multidrug efflux system membrane fusion protein</fullName>
    </submittedName>
</protein>
<gene>
    <name evidence="13" type="ORF">QE380_001885</name>
</gene>
<dbReference type="Pfam" id="PF25917">
    <property type="entry name" value="BSH_RND"/>
    <property type="match status" value="1"/>
</dbReference>
<evidence type="ECO:0000259" key="10">
    <source>
        <dbReference type="Pfam" id="PF25917"/>
    </source>
</evidence>
<dbReference type="RefSeq" id="WP_307003423.1">
    <property type="nucleotide sequence ID" value="NZ_JAUTBK010000002.1"/>
</dbReference>
<dbReference type="SUPFAM" id="SSF111369">
    <property type="entry name" value="HlyD-like secretion proteins"/>
    <property type="match status" value="1"/>
</dbReference>
<evidence type="ECO:0000256" key="7">
    <source>
        <dbReference type="SAM" id="MobiDB-lite"/>
    </source>
</evidence>
<dbReference type="Gene3D" id="1.10.287.470">
    <property type="entry name" value="Helix hairpin bin"/>
    <property type="match status" value="1"/>
</dbReference>
<keyword evidence="6 8" id="KW-0472">Membrane</keyword>
<proteinExistence type="inferred from homology"/>
<feature type="transmembrane region" description="Helical" evidence="8">
    <location>
        <begin position="20"/>
        <end position="40"/>
    </location>
</feature>
<comment type="similarity">
    <text evidence="2">Belongs to the membrane fusion protein (MFP) (TC 8.A.1) family.</text>
</comment>
<dbReference type="Gene3D" id="2.40.30.170">
    <property type="match status" value="1"/>
</dbReference>
<evidence type="ECO:0000259" key="11">
    <source>
        <dbReference type="Pfam" id="PF25944"/>
    </source>
</evidence>
<feature type="domain" description="Multidrug resistance protein MdtA-like beta-barrel" evidence="11">
    <location>
        <begin position="243"/>
        <end position="326"/>
    </location>
</feature>
<dbReference type="Pfam" id="PF25967">
    <property type="entry name" value="RND-MFP_C"/>
    <property type="match status" value="1"/>
</dbReference>
<name>A0ABU0UWN8_ACIBI</name>
<keyword evidence="14" id="KW-1185">Reference proteome</keyword>
<evidence type="ECO:0000259" key="12">
    <source>
        <dbReference type="Pfam" id="PF25967"/>
    </source>
</evidence>
<keyword evidence="3" id="KW-0813">Transport</keyword>
<evidence type="ECO:0000256" key="3">
    <source>
        <dbReference type="ARBA" id="ARBA00022448"/>
    </source>
</evidence>
<evidence type="ECO:0000256" key="8">
    <source>
        <dbReference type="SAM" id="Phobius"/>
    </source>
</evidence>
<comment type="caution">
    <text evidence="13">The sequence shown here is derived from an EMBL/GenBank/DDBJ whole genome shotgun (WGS) entry which is preliminary data.</text>
</comment>
<keyword evidence="8" id="KW-0812">Transmembrane</keyword>
<evidence type="ECO:0000256" key="6">
    <source>
        <dbReference type="ARBA" id="ARBA00023136"/>
    </source>
</evidence>
<evidence type="ECO:0000313" key="13">
    <source>
        <dbReference type="EMBL" id="MDQ1208962.1"/>
    </source>
</evidence>
<keyword evidence="4" id="KW-1003">Cell membrane</keyword>
<dbReference type="PANTHER" id="PTHR30469">
    <property type="entry name" value="MULTIDRUG RESISTANCE PROTEIN MDTA"/>
    <property type="match status" value="1"/>
</dbReference>
<feature type="compositionally biased region" description="Polar residues" evidence="7">
    <location>
        <begin position="416"/>
        <end position="432"/>
    </location>
</feature>
<comment type="subcellular location">
    <subcellularLocation>
        <location evidence="1">Cell membrane</location>
    </subcellularLocation>
</comment>
<dbReference type="InterPro" id="IPR058626">
    <property type="entry name" value="MdtA-like_b-barrel"/>
</dbReference>
<dbReference type="InterPro" id="IPR058624">
    <property type="entry name" value="MdtA-like_HH"/>
</dbReference>
<dbReference type="Gene3D" id="2.40.50.100">
    <property type="match status" value="1"/>
</dbReference>
<feature type="domain" description="Multidrug resistance protein MdtA-like barrel-sandwich hybrid" evidence="10">
    <location>
        <begin position="95"/>
        <end position="237"/>
    </location>
</feature>
<accession>A0ABU0UWN8</accession>
<dbReference type="InterPro" id="IPR058627">
    <property type="entry name" value="MdtA-like_C"/>
</dbReference>
<dbReference type="NCBIfam" id="NF008589">
    <property type="entry name" value="PRK11556.1"/>
    <property type="match status" value="1"/>
</dbReference>
<dbReference type="Pfam" id="PF25944">
    <property type="entry name" value="Beta-barrel_RND"/>
    <property type="match status" value="1"/>
</dbReference>
<feature type="domain" description="Multidrug resistance protein MdtA-like C-terminal permuted SH3" evidence="12">
    <location>
        <begin position="330"/>
        <end position="392"/>
    </location>
</feature>
<keyword evidence="5" id="KW-0997">Cell inner membrane</keyword>
<feature type="region of interest" description="Disordered" evidence="7">
    <location>
        <begin position="407"/>
        <end position="432"/>
    </location>
</feature>
<dbReference type="Pfam" id="PF25876">
    <property type="entry name" value="HH_MFP_RND"/>
    <property type="match status" value="1"/>
</dbReference>
<dbReference type="Gene3D" id="2.40.420.20">
    <property type="match status" value="1"/>
</dbReference>
<feature type="domain" description="Multidrug resistance protein MdtA-like alpha-helical hairpin" evidence="9">
    <location>
        <begin position="136"/>
        <end position="205"/>
    </location>
</feature>
<evidence type="ECO:0000256" key="2">
    <source>
        <dbReference type="ARBA" id="ARBA00009477"/>
    </source>
</evidence>
<dbReference type="Proteomes" id="UP001233360">
    <property type="component" value="Unassembled WGS sequence"/>
</dbReference>
<evidence type="ECO:0000256" key="5">
    <source>
        <dbReference type="ARBA" id="ARBA00022519"/>
    </source>
</evidence>
<evidence type="ECO:0000256" key="4">
    <source>
        <dbReference type="ARBA" id="ARBA00022475"/>
    </source>
</evidence>
<evidence type="ECO:0000313" key="14">
    <source>
        <dbReference type="Proteomes" id="UP001233360"/>
    </source>
</evidence>